<name>L0K3Y0_9EURY</name>
<dbReference type="Proteomes" id="UP000010878">
    <property type="component" value="Chromosome"/>
</dbReference>
<dbReference type="AlphaFoldDB" id="L0K3Y0"/>
<protein>
    <recommendedName>
        <fullName evidence="1">DUF7344 domain-containing protein</fullName>
    </recommendedName>
</protein>
<evidence type="ECO:0000313" key="2">
    <source>
        <dbReference type="EMBL" id="AGB38788.1"/>
    </source>
</evidence>
<dbReference type="OrthoDB" id="247722at2157"/>
<dbReference type="HOGENOM" id="CLU_131305_2_1_2"/>
<dbReference type="Gene3D" id="1.10.10.10">
    <property type="entry name" value="Winged helix-like DNA-binding domain superfamily/Winged helix DNA-binding domain"/>
    <property type="match status" value="1"/>
</dbReference>
<dbReference type="InterPro" id="IPR055768">
    <property type="entry name" value="DUF7344"/>
</dbReference>
<dbReference type="Pfam" id="PF24035">
    <property type="entry name" value="DUF7344"/>
    <property type="match status" value="1"/>
</dbReference>
<accession>L0K3Y0</accession>
<sequence>MTENNRCQGKGEPSTGTHTRETWFDAIFAALSDARRRYVLYYLRNEAQASVTDITRQIIAWEHGVPAEDVPDEVGAEIETLLVHSHLPQLRNARLVDYDQRSEQLVRRDLPELVESCLEHCAAHELPT</sequence>
<organism evidence="2 3">
    <name type="scientific">Natronococcus occultus SP4</name>
    <dbReference type="NCBI Taxonomy" id="694430"/>
    <lineage>
        <taxon>Archaea</taxon>
        <taxon>Methanobacteriati</taxon>
        <taxon>Methanobacteriota</taxon>
        <taxon>Stenosarchaea group</taxon>
        <taxon>Halobacteria</taxon>
        <taxon>Halobacteriales</taxon>
        <taxon>Natrialbaceae</taxon>
        <taxon>Natronococcus</taxon>
    </lineage>
</organism>
<dbReference type="KEGG" id="nou:Natoc_3043"/>
<dbReference type="RefSeq" id="WP_015322227.1">
    <property type="nucleotide sequence ID" value="NC_019974.1"/>
</dbReference>
<dbReference type="InterPro" id="IPR036388">
    <property type="entry name" value="WH-like_DNA-bd_sf"/>
</dbReference>
<keyword evidence="3" id="KW-1185">Reference proteome</keyword>
<dbReference type="GeneID" id="14403430"/>
<reference evidence="2 3" key="1">
    <citation type="submission" date="2012-11" db="EMBL/GenBank/DDBJ databases">
        <title>FINISHED of Natronococcus occultus SP4, DSM 3396.</title>
        <authorList>
            <consortium name="DOE Joint Genome Institute"/>
            <person name="Eisen J."/>
            <person name="Huntemann M."/>
            <person name="Wei C.-L."/>
            <person name="Han J."/>
            <person name="Detter J.C."/>
            <person name="Han C."/>
            <person name="Tapia R."/>
            <person name="Chen A."/>
            <person name="Kyrpides N."/>
            <person name="Mavromatis K."/>
            <person name="Markowitz V."/>
            <person name="Szeto E."/>
            <person name="Ivanova N."/>
            <person name="Mikhailova N."/>
            <person name="Ovchinnikova G."/>
            <person name="Pagani I."/>
            <person name="Pati A."/>
            <person name="Goodwin L."/>
            <person name="Nordberg H.P."/>
            <person name="Cantor M.N."/>
            <person name="Hua S.X."/>
            <person name="Woyke T."/>
            <person name="Eisen J."/>
            <person name="Klenk H.-P."/>
            <person name="Klenk H.-P."/>
        </authorList>
    </citation>
    <scope>NUCLEOTIDE SEQUENCE [LARGE SCALE GENOMIC DNA]</scope>
    <source>
        <strain evidence="2 3">SP4</strain>
    </source>
</reference>
<dbReference type="EMBL" id="CP003929">
    <property type="protein sequence ID" value="AGB38788.1"/>
    <property type="molecule type" value="Genomic_DNA"/>
</dbReference>
<evidence type="ECO:0000313" key="3">
    <source>
        <dbReference type="Proteomes" id="UP000010878"/>
    </source>
</evidence>
<feature type="domain" description="DUF7344" evidence="1">
    <location>
        <begin position="28"/>
        <end position="103"/>
    </location>
</feature>
<gene>
    <name evidence="2" type="ORF">Natoc_3043</name>
</gene>
<evidence type="ECO:0000259" key="1">
    <source>
        <dbReference type="Pfam" id="PF24035"/>
    </source>
</evidence>
<dbReference type="eggNOG" id="arCOG03828">
    <property type="taxonomic scope" value="Archaea"/>
</dbReference>
<proteinExistence type="predicted"/>